<sequence length="156" mass="17668">MHSNVEERLKKRLKDGKKEEQLETKRRKIPTPPLTSPFPRPPCIVYALSPRDYDVPLDEPSSSRLSEAIIRLISAGTPIWEGGSRTVVQISDDVVVKVGKDLEHDEIDFLKFLEEQVPGILPPRALGLVTVGPTSYMFMTCIRGTTLQQRWPTLFE</sequence>
<dbReference type="EMBL" id="KZ293438">
    <property type="protein sequence ID" value="PBK66960.1"/>
    <property type="molecule type" value="Genomic_DNA"/>
</dbReference>
<evidence type="ECO:0000256" key="1">
    <source>
        <dbReference type="SAM" id="MobiDB-lite"/>
    </source>
</evidence>
<evidence type="ECO:0000313" key="2">
    <source>
        <dbReference type="EMBL" id="PBK66960.1"/>
    </source>
</evidence>
<feature type="region of interest" description="Disordered" evidence="1">
    <location>
        <begin position="1"/>
        <end position="37"/>
    </location>
</feature>
<reference evidence="3" key="1">
    <citation type="journal article" date="2017" name="Nat. Ecol. Evol.">
        <title>Genome expansion and lineage-specific genetic innovations in the forest pathogenic fungi Armillaria.</title>
        <authorList>
            <person name="Sipos G."/>
            <person name="Prasanna A.N."/>
            <person name="Walter M.C."/>
            <person name="O'Connor E."/>
            <person name="Balint B."/>
            <person name="Krizsan K."/>
            <person name="Kiss B."/>
            <person name="Hess J."/>
            <person name="Varga T."/>
            <person name="Slot J."/>
            <person name="Riley R."/>
            <person name="Boka B."/>
            <person name="Rigling D."/>
            <person name="Barry K."/>
            <person name="Lee J."/>
            <person name="Mihaltcheva S."/>
            <person name="LaButti K."/>
            <person name="Lipzen A."/>
            <person name="Waldron R."/>
            <person name="Moloney N.M."/>
            <person name="Sperisen C."/>
            <person name="Kredics L."/>
            <person name="Vagvoelgyi C."/>
            <person name="Patrignani A."/>
            <person name="Fitzpatrick D."/>
            <person name="Nagy I."/>
            <person name="Doyle S."/>
            <person name="Anderson J.B."/>
            <person name="Grigoriev I.V."/>
            <person name="Gueldener U."/>
            <person name="Muensterkoetter M."/>
            <person name="Nagy L.G."/>
        </authorList>
    </citation>
    <scope>NUCLEOTIDE SEQUENCE [LARGE SCALE GENOMIC DNA]</scope>
    <source>
        <strain evidence="3">28-4</strain>
    </source>
</reference>
<evidence type="ECO:0000313" key="3">
    <source>
        <dbReference type="Proteomes" id="UP000218334"/>
    </source>
</evidence>
<proteinExistence type="predicted"/>
<dbReference type="STRING" id="1076256.A0A2H3BBA5"/>
<gene>
    <name evidence="2" type="ORF">ARMSODRAFT_332855</name>
</gene>
<organism evidence="2 3">
    <name type="scientific">Armillaria solidipes</name>
    <dbReference type="NCBI Taxonomy" id="1076256"/>
    <lineage>
        <taxon>Eukaryota</taxon>
        <taxon>Fungi</taxon>
        <taxon>Dikarya</taxon>
        <taxon>Basidiomycota</taxon>
        <taxon>Agaricomycotina</taxon>
        <taxon>Agaricomycetes</taxon>
        <taxon>Agaricomycetidae</taxon>
        <taxon>Agaricales</taxon>
        <taxon>Marasmiineae</taxon>
        <taxon>Physalacriaceae</taxon>
        <taxon>Armillaria</taxon>
    </lineage>
</organism>
<dbReference type="AlphaFoldDB" id="A0A2H3BBA5"/>
<accession>A0A2H3BBA5</accession>
<protein>
    <submittedName>
        <fullName evidence="2">Uncharacterized protein</fullName>
    </submittedName>
</protein>
<keyword evidence="3" id="KW-1185">Reference proteome</keyword>
<dbReference type="Proteomes" id="UP000218334">
    <property type="component" value="Unassembled WGS sequence"/>
</dbReference>
<name>A0A2H3BBA5_9AGAR</name>